<evidence type="ECO:0000256" key="1">
    <source>
        <dbReference type="ARBA" id="ARBA00010465"/>
    </source>
</evidence>
<dbReference type="PANTHER" id="PTHR48407">
    <property type="entry name" value="CRANIOFACIAL DEVELOPMENT PROTEIN 1"/>
    <property type="match status" value="1"/>
</dbReference>
<reference evidence="6" key="1">
    <citation type="submission" date="2015-02" db="EMBL/GenBank/DDBJ databases">
        <authorList>
            <person name="Gon?alves P."/>
        </authorList>
    </citation>
    <scope>NUCLEOTIDE SEQUENCE [LARGE SCALE GENOMIC DNA]</scope>
</reference>
<feature type="compositionally biased region" description="Pro residues" evidence="3">
    <location>
        <begin position="86"/>
        <end position="96"/>
    </location>
</feature>
<feature type="compositionally biased region" description="Low complexity" evidence="3">
    <location>
        <begin position="97"/>
        <end position="106"/>
    </location>
</feature>
<dbReference type="Proteomes" id="UP000243876">
    <property type="component" value="Unassembled WGS sequence"/>
</dbReference>
<feature type="compositionally biased region" description="Acidic residues" evidence="3">
    <location>
        <begin position="34"/>
        <end position="46"/>
    </location>
</feature>
<sequence length="327" mass="33854">MAPPRSAAAQKLKENDPDLLPSDDDDSDFHLSGGEDDDGSSSDSDDEGGKGRPKKRAKVEDEQPKEPVLDQAAVEDLWASFNDPSLPDPYAAPPPAAASTATASSTGRGTPMADKGKGKGKEDDDMITIQVEYKFAGETISQDKSVPRSSAEAQAWLALHPESAGAKPSQFATSASSSATPAAKDPTTSALDALFGPDSVDPCAPASPTNQPAPEASSSASPAPASTSASASVSASPAPGPKGGPRKKAAGGLGALAASLGVGKPAKLNTLEKSKLDWTKYVSKEDGLSDTLAHARKDGYLEKKDFLDRVEMRKEEGWEKGRKRPGR</sequence>
<dbReference type="GO" id="GO:0000812">
    <property type="term" value="C:Swr1 complex"/>
    <property type="evidence" value="ECO:0007669"/>
    <property type="project" value="TreeGrafter"/>
</dbReference>
<dbReference type="Pfam" id="PF07572">
    <property type="entry name" value="BCNT"/>
    <property type="match status" value="1"/>
</dbReference>
<organism evidence="5 6">
    <name type="scientific">Sporidiobolus salmonicolor</name>
    <name type="common">Yeast-like fungus</name>
    <name type="synonym">Sporobolomyces salmonicolor</name>
    <dbReference type="NCBI Taxonomy" id="5005"/>
    <lineage>
        <taxon>Eukaryota</taxon>
        <taxon>Fungi</taxon>
        <taxon>Dikarya</taxon>
        <taxon>Basidiomycota</taxon>
        <taxon>Pucciniomycotina</taxon>
        <taxon>Microbotryomycetes</taxon>
        <taxon>Sporidiobolales</taxon>
        <taxon>Sporidiobolaceae</taxon>
        <taxon>Sporobolomyces</taxon>
    </lineage>
</organism>
<dbReference type="PANTHER" id="PTHR48407:SF1">
    <property type="entry name" value="CRANIOFACIAL DEVELOPMENT PROTEIN 1"/>
    <property type="match status" value="1"/>
</dbReference>
<accession>A0A0D6ESC1</accession>
<protein>
    <recommendedName>
        <fullName evidence="2">SWR1-complex protein 5</fullName>
    </recommendedName>
</protein>
<dbReference type="PROSITE" id="PS51279">
    <property type="entry name" value="BCNT_C"/>
    <property type="match status" value="1"/>
</dbReference>
<gene>
    <name evidence="5" type="primary">SPOSA6832_04287</name>
</gene>
<comment type="similarity">
    <text evidence="1">Belongs to the SWC5 family.</text>
</comment>
<feature type="region of interest" description="Disordered" evidence="3">
    <location>
        <begin position="1"/>
        <end position="125"/>
    </location>
</feature>
<evidence type="ECO:0000256" key="2">
    <source>
        <dbReference type="ARBA" id="ARBA00019138"/>
    </source>
</evidence>
<feature type="compositionally biased region" description="Low complexity" evidence="3">
    <location>
        <begin position="212"/>
        <end position="237"/>
    </location>
</feature>
<feature type="compositionally biased region" description="Basic and acidic residues" evidence="3">
    <location>
        <begin position="58"/>
        <end position="68"/>
    </location>
</feature>
<evidence type="ECO:0000259" key="4">
    <source>
        <dbReference type="PROSITE" id="PS51279"/>
    </source>
</evidence>
<keyword evidence="6" id="KW-1185">Reference proteome</keyword>
<feature type="region of interest" description="Disordered" evidence="3">
    <location>
        <begin position="137"/>
        <end position="250"/>
    </location>
</feature>
<dbReference type="InterPro" id="IPR011421">
    <property type="entry name" value="BCNT-C"/>
</dbReference>
<evidence type="ECO:0000313" key="6">
    <source>
        <dbReference type="Proteomes" id="UP000243876"/>
    </source>
</evidence>
<feature type="compositionally biased region" description="Polar residues" evidence="3">
    <location>
        <begin position="139"/>
        <end position="152"/>
    </location>
</feature>
<dbReference type="OrthoDB" id="445677at2759"/>
<dbReference type="EMBL" id="CENE01000027">
    <property type="protein sequence ID" value="CEQ42480.1"/>
    <property type="molecule type" value="Genomic_DNA"/>
</dbReference>
<evidence type="ECO:0000313" key="5">
    <source>
        <dbReference type="EMBL" id="CEQ42480.1"/>
    </source>
</evidence>
<feature type="domain" description="BCNT-C" evidence="4">
    <location>
        <begin position="247"/>
        <end position="327"/>
    </location>
</feature>
<dbReference type="InterPro" id="IPR027124">
    <property type="entry name" value="Swc5/CFDP1/2"/>
</dbReference>
<evidence type="ECO:0000256" key="3">
    <source>
        <dbReference type="SAM" id="MobiDB-lite"/>
    </source>
</evidence>
<dbReference type="AlphaFoldDB" id="A0A0D6ESC1"/>
<feature type="compositionally biased region" description="Low complexity" evidence="3">
    <location>
        <begin position="168"/>
        <end position="190"/>
    </location>
</feature>
<proteinExistence type="inferred from homology"/>
<name>A0A0D6ESC1_SPOSA</name>